<feature type="coiled-coil region" evidence="1">
    <location>
        <begin position="37"/>
        <end position="64"/>
    </location>
</feature>
<keyword evidence="1" id="KW-0175">Coiled coil</keyword>
<sequence>MSLIYIKNTIEILNNILESDTFHLMSGYYTVIKKHILRSVISLLSDLKTENEKLQKMYQEEKVICHETKLKLERMKKIMRKNGIMIISSKYPGSTEKWNIQKPCNQKEEL</sequence>
<organism evidence="2">
    <name type="scientific">Siphoviridae sp. ct73V17</name>
    <dbReference type="NCBI Taxonomy" id="2826302"/>
    <lineage>
        <taxon>Viruses</taxon>
        <taxon>Duplodnaviria</taxon>
        <taxon>Heunggongvirae</taxon>
        <taxon>Uroviricota</taxon>
        <taxon>Caudoviricetes</taxon>
    </lineage>
</organism>
<accession>A0A8S5M6A4</accession>
<name>A0A8S5M6A4_9CAUD</name>
<evidence type="ECO:0000313" key="2">
    <source>
        <dbReference type="EMBL" id="DAD77865.1"/>
    </source>
</evidence>
<dbReference type="EMBL" id="BK014835">
    <property type="protein sequence ID" value="DAD77865.1"/>
    <property type="molecule type" value="Genomic_DNA"/>
</dbReference>
<evidence type="ECO:0000256" key="1">
    <source>
        <dbReference type="SAM" id="Coils"/>
    </source>
</evidence>
<protein>
    <submittedName>
        <fullName evidence="2">Voltage-gated hydrogen channel protein</fullName>
    </submittedName>
</protein>
<reference evidence="2" key="1">
    <citation type="journal article" date="2021" name="Proc. Natl. Acad. Sci. U.S.A.">
        <title>A Catalog of Tens of Thousands of Viruses from Human Metagenomes Reveals Hidden Associations with Chronic Diseases.</title>
        <authorList>
            <person name="Tisza M.J."/>
            <person name="Buck C.B."/>
        </authorList>
    </citation>
    <scope>NUCLEOTIDE SEQUENCE</scope>
    <source>
        <strain evidence="2">Ct73V17</strain>
    </source>
</reference>
<proteinExistence type="predicted"/>